<dbReference type="InterPro" id="IPR013783">
    <property type="entry name" value="Ig-like_fold"/>
</dbReference>
<dbReference type="SUPFAM" id="SSF52279">
    <property type="entry name" value="Beta-D-glucan exohydrolase, C-terminal domain"/>
    <property type="match status" value="1"/>
</dbReference>
<dbReference type="InterPro" id="IPR017853">
    <property type="entry name" value="GH"/>
</dbReference>
<dbReference type="InterPro" id="IPR002772">
    <property type="entry name" value="Glyco_hydro_3_C"/>
</dbReference>
<dbReference type="GO" id="GO:0031222">
    <property type="term" value="P:arabinan catabolic process"/>
    <property type="evidence" value="ECO:0007669"/>
    <property type="project" value="TreeGrafter"/>
</dbReference>
<dbReference type="Proteomes" id="UP001165082">
    <property type="component" value="Unassembled WGS sequence"/>
</dbReference>
<dbReference type="Pfam" id="PF01915">
    <property type="entry name" value="Glyco_hydro_3_C"/>
    <property type="match status" value="1"/>
</dbReference>
<keyword evidence="4" id="KW-0326">Glycosidase</keyword>
<dbReference type="GO" id="GO:0009044">
    <property type="term" value="F:xylan 1,4-beta-xylosidase activity"/>
    <property type="evidence" value="ECO:0007669"/>
    <property type="project" value="InterPro"/>
</dbReference>
<organism evidence="7 8">
    <name type="scientific">Triparma retinervis</name>
    <dbReference type="NCBI Taxonomy" id="2557542"/>
    <lineage>
        <taxon>Eukaryota</taxon>
        <taxon>Sar</taxon>
        <taxon>Stramenopiles</taxon>
        <taxon>Ochrophyta</taxon>
        <taxon>Bolidophyceae</taxon>
        <taxon>Parmales</taxon>
        <taxon>Triparmaceae</taxon>
        <taxon>Triparma</taxon>
    </lineage>
</organism>
<evidence type="ECO:0000256" key="3">
    <source>
        <dbReference type="ARBA" id="ARBA00022801"/>
    </source>
</evidence>
<dbReference type="Gene3D" id="3.20.20.300">
    <property type="entry name" value="Glycoside hydrolase, family 3, N-terminal domain"/>
    <property type="match status" value="1"/>
</dbReference>
<reference evidence="7" key="1">
    <citation type="submission" date="2022-07" db="EMBL/GenBank/DDBJ databases">
        <title>Genome analysis of Parmales, a sister group of diatoms, reveals the evolutionary specialization of diatoms from phago-mixotrophs to photoautotrophs.</title>
        <authorList>
            <person name="Ban H."/>
            <person name="Sato S."/>
            <person name="Yoshikawa S."/>
            <person name="Kazumasa Y."/>
            <person name="Nakamura Y."/>
            <person name="Ichinomiya M."/>
            <person name="Saitoh K."/>
            <person name="Sato N."/>
            <person name="Blanc-Mathieu R."/>
            <person name="Endo H."/>
            <person name="Kuwata A."/>
            <person name="Ogata H."/>
        </authorList>
    </citation>
    <scope>NUCLEOTIDE SEQUENCE</scope>
</reference>
<comment type="similarity">
    <text evidence="1">Belongs to the glycosyl hydrolase 3 family.</text>
</comment>
<protein>
    <recommendedName>
        <fullName evidence="6">Fibronectin type III-like domain-containing protein</fullName>
    </recommendedName>
</protein>
<dbReference type="Gene3D" id="2.60.40.10">
    <property type="entry name" value="Immunoglobulins"/>
    <property type="match status" value="1"/>
</dbReference>
<sequence length="667" mass="71170">MKFLFVSLSILSSAAALSPNGGCDNDVALSQEKIKSTQPYDNGNTCGTTTSGIDRVGLSDYTWLIETNTNIASACLDEDHCSTCFIGPMGMGSSFNRTSWRLKGEVFGTEMRAFNNLGWHRTTNGGHDYIGLTGYGPNINLSRDPRFGRNSEIPGEDPLLNGEYAKHLVSGMQEEDAAGHPKMIAYLKHLTAYSTETNRGHDNYNISQHDLFESYLPAFEKAFKEGGASGAMCSYNAINGSPSCANDYLNNQIVRGWAPDAHITTDCGAVANLKGDPVNAGSDEIAAAMAMNGGADIDMGDLVMTEALESAVGMGLVTEEKIDAAWTRAFSLLFKAGRFDPPESVEWSKYGANDIASEESKQISFEAALQGQVLLKNDGVLPLKGGEKVAVIGPMSSDPSLYLSSYASDDICLGSADSGDYSCMTSIFEAVKEANGAGATTVADGCDISGNSTAGFEEAIENAKAADVVVLAMGIDKSVEREGQDRTDTALPGVQEKLALEVLAIGKPVILMLANGGTIAIDNLIDGMSAIVEAFNPAVQGPRAFAETLFGFHNKWGKLPVTIINCEVTNTGDVEGDEVVFVYHSVGNNIRLKKQDVHPIPIKSLVDFDRVSVKAGEKVKSSFKIDKSTFETINEDGDKVVYEGQHDLIINRGHGKEVVLSFVIGGK</sequence>
<dbReference type="InterPro" id="IPR001764">
    <property type="entry name" value="Glyco_hydro_3_N"/>
</dbReference>
<comment type="caution">
    <text evidence="7">The sequence shown here is derived from an EMBL/GenBank/DDBJ whole genome shotgun (WGS) entry which is preliminary data.</text>
</comment>
<dbReference type="InterPro" id="IPR036962">
    <property type="entry name" value="Glyco_hydro_3_N_sf"/>
</dbReference>
<keyword evidence="8" id="KW-1185">Reference proteome</keyword>
<dbReference type="SUPFAM" id="SSF51445">
    <property type="entry name" value="(Trans)glycosidases"/>
    <property type="match status" value="1"/>
</dbReference>
<feature type="domain" description="Fibronectin type III-like" evidence="6">
    <location>
        <begin position="578"/>
        <end position="654"/>
    </location>
</feature>
<evidence type="ECO:0000313" key="7">
    <source>
        <dbReference type="EMBL" id="GMH46262.1"/>
    </source>
</evidence>
<proteinExistence type="inferred from homology"/>
<dbReference type="Pfam" id="PF00933">
    <property type="entry name" value="Glyco_hydro_3"/>
    <property type="match status" value="1"/>
</dbReference>
<dbReference type="EMBL" id="BRXZ01001759">
    <property type="protein sequence ID" value="GMH46262.1"/>
    <property type="molecule type" value="Genomic_DNA"/>
</dbReference>
<evidence type="ECO:0000256" key="2">
    <source>
        <dbReference type="ARBA" id="ARBA00022729"/>
    </source>
</evidence>
<dbReference type="PANTHER" id="PTHR42721:SF3">
    <property type="entry name" value="BETA-D-XYLOSIDASE 5-RELATED"/>
    <property type="match status" value="1"/>
</dbReference>
<evidence type="ECO:0000256" key="4">
    <source>
        <dbReference type="ARBA" id="ARBA00023295"/>
    </source>
</evidence>
<dbReference type="GO" id="GO:0045493">
    <property type="term" value="P:xylan catabolic process"/>
    <property type="evidence" value="ECO:0007669"/>
    <property type="project" value="InterPro"/>
</dbReference>
<dbReference type="InterPro" id="IPR026891">
    <property type="entry name" value="Fn3-like"/>
</dbReference>
<dbReference type="InterPro" id="IPR044993">
    <property type="entry name" value="BXL"/>
</dbReference>
<evidence type="ECO:0000259" key="6">
    <source>
        <dbReference type="SMART" id="SM01217"/>
    </source>
</evidence>
<keyword evidence="3" id="KW-0378">Hydrolase</keyword>
<dbReference type="SMART" id="SM01217">
    <property type="entry name" value="Fn3_like"/>
    <property type="match status" value="1"/>
</dbReference>
<dbReference type="AlphaFoldDB" id="A0A9W7DL65"/>
<gene>
    <name evidence="7" type="ORF">TrRE_jg5046</name>
</gene>
<accession>A0A9W7DL65</accession>
<keyword evidence="2 5" id="KW-0732">Signal</keyword>
<dbReference type="OrthoDB" id="430370at2759"/>
<dbReference type="Gene3D" id="3.40.50.1700">
    <property type="entry name" value="Glycoside hydrolase family 3 C-terminal domain"/>
    <property type="match status" value="1"/>
</dbReference>
<dbReference type="InterPro" id="IPR036881">
    <property type="entry name" value="Glyco_hydro_3_C_sf"/>
</dbReference>
<dbReference type="Pfam" id="PF14310">
    <property type="entry name" value="Fn3-like"/>
    <property type="match status" value="1"/>
</dbReference>
<dbReference type="PANTHER" id="PTHR42721">
    <property type="entry name" value="SUGAR HYDROLASE-RELATED"/>
    <property type="match status" value="1"/>
</dbReference>
<evidence type="ECO:0000256" key="5">
    <source>
        <dbReference type="SAM" id="SignalP"/>
    </source>
</evidence>
<name>A0A9W7DL65_9STRA</name>
<evidence type="ECO:0000313" key="8">
    <source>
        <dbReference type="Proteomes" id="UP001165082"/>
    </source>
</evidence>
<feature type="chain" id="PRO_5040750225" description="Fibronectin type III-like domain-containing protein" evidence="5">
    <location>
        <begin position="17"/>
        <end position="667"/>
    </location>
</feature>
<feature type="signal peptide" evidence="5">
    <location>
        <begin position="1"/>
        <end position="16"/>
    </location>
</feature>
<dbReference type="GO" id="GO:0046556">
    <property type="term" value="F:alpha-L-arabinofuranosidase activity"/>
    <property type="evidence" value="ECO:0007669"/>
    <property type="project" value="TreeGrafter"/>
</dbReference>
<evidence type="ECO:0000256" key="1">
    <source>
        <dbReference type="ARBA" id="ARBA00005336"/>
    </source>
</evidence>